<organism evidence="2 3">
    <name type="scientific">Penicillium fimorum</name>
    <dbReference type="NCBI Taxonomy" id="1882269"/>
    <lineage>
        <taxon>Eukaryota</taxon>
        <taxon>Fungi</taxon>
        <taxon>Dikarya</taxon>
        <taxon>Ascomycota</taxon>
        <taxon>Pezizomycotina</taxon>
        <taxon>Eurotiomycetes</taxon>
        <taxon>Eurotiomycetidae</taxon>
        <taxon>Eurotiales</taxon>
        <taxon>Aspergillaceae</taxon>
        <taxon>Penicillium</taxon>
    </lineage>
</organism>
<accession>A0A9X0CB13</accession>
<comment type="caution">
    <text evidence="2">The sequence shown here is derived from an EMBL/GenBank/DDBJ whole genome shotgun (WGS) entry which is preliminary data.</text>
</comment>
<sequence length="382" mass="44566">MIRQYLRSVHIGPHRSHSDGESSQHEAGQDGIRQAPQQSLISHLRRQRHVTNTSIHSFDLRHYFLDGPGEAPGSRGRRAHSTRDGTHFYQSTRWRSSNSESSQQVSPPPRIPRTRRWQLSDAMSIEFRRRTGGSFSQPPPFPSSDISWDQYVSDDTITNYRAIGAQYQAWIAGQNATACPIRRSRVTWEDLIDHPLQDHSFEMYLNENRSAPEEAGSIESTGLSTGNDWRYVYLRRYGHWNDDQGGWTVYQHRTGLGAIFVENITRHFGPYWSQVAMAQYQLDNHIDTLRYVYFLNVQNLYTWPYVETHLYPRYGLHWFNDNELQCWTHGTREYQELLGTKLGRGVARLVLGAWPRGTHRIDAIYTWTIVGNLQMRFDIKRI</sequence>
<evidence type="ECO:0000256" key="1">
    <source>
        <dbReference type="SAM" id="MobiDB-lite"/>
    </source>
</evidence>
<evidence type="ECO:0000313" key="2">
    <source>
        <dbReference type="EMBL" id="KAJ5515104.1"/>
    </source>
</evidence>
<reference evidence="2" key="2">
    <citation type="journal article" date="2023" name="IMA Fungus">
        <title>Comparative genomic study of the Penicillium genus elucidates a diverse pangenome and 15 lateral gene transfer events.</title>
        <authorList>
            <person name="Petersen C."/>
            <person name="Sorensen T."/>
            <person name="Nielsen M.R."/>
            <person name="Sondergaard T.E."/>
            <person name="Sorensen J.L."/>
            <person name="Fitzpatrick D.A."/>
            <person name="Frisvad J.C."/>
            <person name="Nielsen K.L."/>
        </authorList>
    </citation>
    <scope>NUCLEOTIDE SEQUENCE</scope>
    <source>
        <strain evidence="2">IBT 29495</strain>
    </source>
</reference>
<protein>
    <submittedName>
        <fullName evidence="2">Uncharacterized protein</fullName>
    </submittedName>
</protein>
<evidence type="ECO:0000313" key="3">
    <source>
        <dbReference type="Proteomes" id="UP001149954"/>
    </source>
</evidence>
<dbReference type="AlphaFoldDB" id="A0A9X0CB13"/>
<dbReference type="OrthoDB" id="4348854at2759"/>
<dbReference type="Proteomes" id="UP001149954">
    <property type="component" value="Unassembled WGS sequence"/>
</dbReference>
<feature type="compositionally biased region" description="Basic and acidic residues" evidence="1">
    <location>
        <begin position="16"/>
        <end position="28"/>
    </location>
</feature>
<feature type="region of interest" description="Disordered" evidence="1">
    <location>
        <begin position="1"/>
        <end position="33"/>
    </location>
</feature>
<keyword evidence="3" id="KW-1185">Reference proteome</keyword>
<name>A0A9X0CB13_9EURO</name>
<feature type="compositionally biased region" description="Low complexity" evidence="1">
    <location>
        <begin position="90"/>
        <end position="105"/>
    </location>
</feature>
<proteinExistence type="predicted"/>
<gene>
    <name evidence="2" type="ORF">N7463_004656</name>
</gene>
<dbReference type="EMBL" id="JAPWDS010000002">
    <property type="protein sequence ID" value="KAJ5515104.1"/>
    <property type="molecule type" value="Genomic_DNA"/>
</dbReference>
<reference evidence="2" key="1">
    <citation type="submission" date="2022-12" db="EMBL/GenBank/DDBJ databases">
        <authorList>
            <person name="Petersen C."/>
        </authorList>
    </citation>
    <scope>NUCLEOTIDE SEQUENCE</scope>
    <source>
        <strain evidence="2">IBT 29495</strain>
    </source>
</reference>
<feature type="region of interest" description="Disordered" evidence="1">
    <location>
        <begin position="69"/>
        <end position="117"/>
    </location>
</feature>